<evidence type="ECO:0000256" key="4">
    <source>
        <dbReference type="ARBA" id="ARBA00022692"/>
    </source>
</evidence>
<sequence>MLTYLIRRGLQAAVVLLAISATAFALFYAAPSDPATIACGPKCDATQIAAVRHSMGLDQPILTQYGDYLRGLLAGRTISDVDGSAIACHAPCLGYSYTLHEPVLSAITSRFPVTLSLAGGALAVILVLGIGVGFVSALRRGSASDRVLSGFTLIGASVQIYFLGYALQYLLVYSTGWLPLPGYTPPGEDPAAWAAGLLLPCLVLGFVNAAVFARLSRAQLLEVMHEGYVRTARGKGLGVLRTHLKYTARGAAGPVVQLLGLEVGALLGGAFITETVFGLSGVGKLAVDAVTQNDLPTVVGTVLIAAFFVVVFVAVADLVVAWLDPRVRLA</sequence>
<protein>
    <submittedName>
        <fullName evidence="9">ABC transporter permease protein</fullName>
    </submittedName>
</protein>
<dbReference type="PANTHER" id="PTHR43163">
    <property type="entry name" value="DIPEPTIDE TRANSPORT SYSTEM PERMEASE PROTEIN DPPB-RELATED"/>
    <property type="match status" value="1"/>
</dbReference>
<dbReference type="InterPro" id="IPR045621">
    <property type="entry name" value="BPD_transp_1_N"/>
</dbReference>
<reference evidence="9 10" key="1">
    <citation type="submission" date="2017-08" db="EMBL/GenBank/DDBJ databases">
        <title>Complete Genome Sequence of Streptomyces formicae KY5, the formicamycin producer.</title>
        <authorList>
            <person name="Holmes N.A."/>
            <person name="Devine R."/>
            <person name="Qin Z."/>
            <person name="Seipke R.F."/>
            <person name="Wilkinson B."/>
            <person name="Hutchings M.I."/>
        </authorList>
    </citation>
    <scope>NUCLEOTIDE SEQUENCE [LARGE SCALE GENOMIC DNA]</scope>
    <source>
        <strain evidence="9 10">KY5</strain>
    </source>
</reference>
<dbReference type="KEGG" id="sfk:KY5_0761c"/>
<feature type="transmembrane region" description="Helical" evidence="7">
    <location>
        <begin position="191"/>
        <end position="215"/>
    </location>
</feature>
<evidence type="ECO:0000256" key="5">
    <source>
        <dbReference type="ARBA" id="ARBA00022989"/>
    </source>
</evidence>
<feature type="transmembrane region" description="Helical" evidence="7">
    <location>
        <begin position="12"/>
        <end position="30"/>
    </location>
</feature>
<dbReference type="GO" id="GO:0005886">
    <property type="term" value="C:plasma membrane"/>
    <property type="evidence" value="ECO:0007669"/>
    <property type="project" value="UniProtKB-SubCell"/>
</dbReference>
<accession>A0A291Q228</accession>
<comment type="similarity">
    <text evidence="7">Belongs to the binding-protein-dependent transport system permease family.</text>
</comment>
<dbReference type="EMBL" id="CP022685">
    <property type="protein sequence ID" value="ATL25779.1"/>
    <property type="molecule type" value="Genomic_DNA"/>
</dbReference>
<evidence type="ECO:0000256" key="6">
    <source>
        <dbReference type="ARBA" id="ARBA00023136"/>
    </source>
</evidence>
<feature type="transmembrane region" description="Helical" evidence="7">
    <location>
        <begin position="147"/>
        <end position="171"/>
    </location>
</feature>
<feature type="transmembrane region" description="Helical" evidence="7">
    <location>
        <begin position="113"/>
        <end position="135"/>
    </location>
</feature>
<evidence type="ECO:0000256" key="1">
    <source>
        <dbReference type="ARBA" id="ARBA00004651"/>
    </source>
</evidence>
<evidence type="ECO:0000259" key="8">
    <source>
        <dbReference type="PROSITE" id="PS50928"/>
    </source>
</evidence>
<dbReference type="GO" id="GO:0055085">
    <property type="term" value="P:transmembrane transport"/>
    <property type="evidence" value="ECO:0007669"/>
    <property type="project" value="InterPro"/>
</dbReference>
<dbReference type="Proteomes" id="UP000221011">
    <property type="component" value="Chromosome"/>
</dbReference>
<dbReference type="Pfam" id="PF00528">
    <property type="entry name" value="BPD_transp_1"/>
    <property type="match status" value="1"/>
</dbReference>
<dbReference type="SUPFAM" id="SSF161098">
    <property type="entry name" value="MetI-like"/>
    <property type="match status" value="1"/>
</dbReference>
<evidence type="ECO:0000313" key="10">
    <source>
        <dbReference type="Proteomes" id="UP000221011"/>
    </source>
</evidence>
<feature type="domain" description="ABC transmembrane type-1" evidence="8">
    <location>
        <begin position="111"/>
        <end position="320"/>
    </location>
</feature>
<dbReference type="InterPro" id="IPR000515">
    <property type="entry name" value="MetI-like"/>
</dbReference>
<dbReference type="PROSITE" id="PS50928">
    <property type="entry name" value="ABC_TM1"/>
    <property type="match status" value="1"/>
</dbReference>
<keyword evidence="4 7" id="KW-0812">Transmembrane</keyword>
<dbReference type="AlphaFoldDB" id="A0A291Q228"/>
<keyword evidence="5 7" id="KW-1133">Transmembrane helix</keyword>
<name>A0A291Q228_9ACTN</name>
<feature type="transmembrane region" description="Helical" evidence="7">
    <location>
        <begin position="299"/>
        <end position="323"/>
    </location>
</feature>
<feature type="transmembrane region" description="Helical" evidence="7">
    <location>
        <begin position="255"/>
        <end position="279"/>
    </location>
</feature>
<keyword evidence="10" id="KW-1185">Reference proteome</keyword>
<evidence type="ECO:0000313" key="9">
    <source>
        <dbReference type="EMBL" id="ATL25779.1"/>
    </source>
</evidence>
<dbReference type="Pfam" id="PF19300">
    <property type="entry name" value="BPD_transp_1_N"/>
    <property type="match status" value="1"/>
</dbReference>
<comment type="subcellular location">
    <subcellularLocation>
        <location evidence="1 7">Cell membrane</location>
        <topology evidence="1 7">Multi-pass membrane protein</topology>
    </subcellularLocation>
</comment>
<keyword evidence="2 7" id="KW-0813">Transport</keyword>
<dbReference type="Gene3D" id="1.10.3720.10">
    <property type="entry name" value="MetI-like"/>
    <property type="match status" value="1"/>
</dbReference>
<keyword evidence="6 7" id="KW-0472">Membrane</keyword>
<evidence type="ECO:0000256" key="2">
    <source>
        <dbReference type="ARBA" id="ARBA00022448"/>
    </source>
</evidence>
<evidence type="ECO:0000256" key="3">
    <source>
        <dbReference type="ARBA" id="ARBA00022475"/>
    </source>
</evidence>
<dbReference type="RefSeq" id="WP_098240838.1">
    <property type="nucleotide sequence ID" value="NZ_CP022685.1"/>
</dbReference>
<proteinExistence type="inferred from homology"/>
<gene>
    <name evidence="9" type="ORF">KY5_0761c</name>
</gene>
<dbReference type="CDD" id="cd06261">
    <property type="entry name" value="TM_PBP2"/>
    <property type="match status" value="1"/>
</dbReference>
<keyword evidence="3" id="KW-1003">Cell membrane</keyword>
<organism evidence="9 10">
    <name type="scientific">Streptomyces formicae</name>
    <dbReference type="NCBI Taxonomy" id="1616117"/>
    <lineage>
        <taxon>Bacteria</taxon>
        <taxon>Bacillati</taxon>
        <taxon>Actinomycetota</taxon>
        <taxon>Actinomycetes</taxon>
        <taxon>Kitasatosporales</taxon>
        <taxon>Streptomycetaceae</taxon>
        <taxon>Streptomyces</taxon>
    </lineage>
</organism>
<dbReference type="PANTHER" id="PTHR43163:SF6">
    <property type="entry name" value="DIPEPTIDE TRANSPORT SYSTEM PERMEASE PROTEIN DPPB-RELATED"/>
    <property type="match status" value="1"/>
</dbReference>
<evidence type="ECO:0000256" key="7">
    <source>
        <dbReference type="RuleBase" id="RU363032"/>
    </source>
</evidence>
<dbReference type="InterPro" id="IPR035906">
    <property type="entry name" value="MetI-like_sf"/>
</dbReference>